<dbReference type="InterPro" id="IPR014976">
    <property type="entry name" value="AbpA_HamA_C"/>
</dbReference>
<reference evidence="2 3" key="1">
    <citation type="submission" date="2020-09" db="EMBL/GenBank/DDBJ databases">
        <title>The Genome Sequence of Pseudomonas chlororaphis strain Qlu-1 - A phenazine-derivative-producing strain.</title>
        <authorList>
            <person name="Li L."/>
            <person name="Liu K."/>
        </authorList>
    </citation>
    <scope>NUCLEOTIDE SEQUENCE [LARGE SCALE GENOMIC DNA]</scope>
    <source>
        <strain evidence="3">qlu-1</strain>
    </source>
</reference>
<proteinExistence type="predicted"/>
<evidence type="ECO:0000313" key="3">
    <source>
        <dbReference type="Proteomes" id="UP000516316"/>
    </source>
</evidence>
<accession>A0AAP9VXE5</accession>
<dbReference type="EMBL" id="CP061079">
    <property type="protein sequence ID" value="QNR49261.1"/>
    <property type="molecule type" value="Genomic_DNA"/>
</dbReference>
<organism evidence="2 3">
    <name type="scientific">Pseudomonas chlororaphis</name>
    <dbReference type="NCBI Taxonomy" id="587753"/>
    <lineage>
        <taxon>Bacteria</taxon>
        <taxon>Pseudomonadati</taxon>
        <taxon>Pseudomonadota</taxon>
        <taxon>Gammaproteobacteria</taxon>
        <taxon>Pseudomonadales</taxon>
        <taxon>Pseudomonadaceae</taxon>
        <taxon>Pseudomonas</taxon>
    </lineage>
</organism>
<gene>
    <name evidence="2" type="ORF">HLB40_07080</name>
</gene>
<dbReference type="Pfam" id="PF08878">
    <property type="entry name" value="HamA"/>
    <property type="match status" value="1"/>
</dbReference>
<sequence length="327" mass="37303">MSEIFKDIKEGGNLYVSLNAILRDHSRFKSRIKTLEKSVSLNNGLLNIRLNYPAFRQGRPTVSEMLNTVVLMLTHFCLPRSEIKSVIDKFSGADDYDIEINALFMRAKSLFKRAHEVTNRNGEAGELILYILTEWILQAPQILAKMSLKTNPKMPVHGADGVHARYCNKTNRLFFYWGESKLYGDIGGAIASAAKSLSDAFSDNSMRHEIELVKRNLDLSGMDDISKQEFLKYLDPFDDSYNERHDIATCLIGFDFERYREISAFPDAEDQFVEMASAKLDEVGPSILRALDRWGISDRNIELFILPLPSVQEFRDGFQDLIGWGRP</sequence>
<dbReference type="RefSeq" id="WP_157832208.1">
    <property type="nucleotide sequence ID" value="NZ_CP025309.1"/>
</dbReference>
<evidence type="ECO:0000313" key="2">
    <source>
        <dbReference type="EMBL" id="QNR49261.1"/>
    </source>
</evidence>
<dbReference type="AlphaFoldDB" id="A0AAP9VXE5"/>
<feature type="domain" description="Anti-bacteriophage protein A/HamA C-terminal" evidence="1">
    <location>
        <begin position="37"/>
        <end position="320"/>
    </location>
</feature>
<name>A0AAP9VXE5_9PSED</name>
<evidence type="ECO:0000259" key="1">
    <source>
        <dbReference type="Pfam" id="PF08878"/>
    </source>
</evidence>
<protein>
    <submittedName>
        <fullName evidence="2">DUF1837 domain-containing protein</fullName>
    </submittedName>
</protein>
<dbReference type="Proteomes" id="UP000516316">
    <property type="component" value="Chromosome"/>
</dbReference>